<organism evidence="11 12">
    <name type="scientific">Pedobacter cryoconitis</name>
    <dbReference type="NCBI Taxonomy" id="188932"/>
    <lineage>
        <taxon>Bacteria</taxon>
        <taxon>Pseudomonadati</taxon>
        <taxon>Bacteroidota</taxon>
        <taxon>Sphingobacteriia</taxon>
        <taxon>Sphingobacteriales</taxon>
        <taxon>Sphingobacteriaceae</taxon>
        <taxon>Pedobacter</taxon>
    </lineage>
</organism>
<dbReference type="SUPFAM" id="SSF158791">
    <property type="entry name" value="MgtE N-terminal domain-like"/>
    <property type="match status" value="1"/>
</dbReference>
<keyword evidence="3 9" id="KW-0813">Transport</keyword>
<accession>A0A7X0J5J4</accession>
<dbReference type="InterPro" id="IPR000644">
    <property type="entry name" value="CBS_dom"/>
</dbReference>
<dbReference type="PANTHER" id="PTHR43773:SF1">
    <property type="entry name" value="MAGNESIUM TRANSPORTER MGTE"/>
    <property type="match status" value="1"/>
</dbReference>
<dbReference type="Gene3D" id="3.10.580.10">
    <property type="entry name" value="CBS-domain"/>
    <property type="match status" value="1"/>
</dbReference>
<dbReference type="EMBL" id="JACHCC010000008">
    <property type="protein sequence ID" value="MBB6501054.1"/>
    <property type="molecule type" value="Genomic_DNA"/>
</dbReference>
<keyword evidence="6 9" id="KW-1133">Transmembrane helix</keyword>
<dbReference type="AlphaFoldDB" id="A0A7X0J5J4"/>
<dbReference type="InterPro" id="IPR006667">
    <property type="entry name" value="SLC41_membr_dom"/>
</dbReference>
<comment type="similarity">
    <text evidence="2 9">Belongs to the SLC41A transporter family.</text>
</comment>
<comment type="subcellular location">
    <subcellularLocation>
        <location evidence="9">Cell membrane</location>
        <topology evidence="9">Multi-pass membrane protein</topology>
    </subcellularLocation>
    <subcellularLocation>
        <location evidence="1">Membrane</location>
        <topology evidence="1">Multi-pass membrane protein</topology>
    </subcellularLocation>
</comment>
<keyword evidence="5 9" id="KW-0460">Magnesium</keyword>
<dbReference type="Gene3D" id="1.25.60.10">
    <property type="entry name" value="MgtE N-terminal domain-like"/>
    <property type="match status" value="1"/>
</dbReference>
<evidence type="ECO:0000256" key="9">
    <source>
        <dbReference type="RuleBase" id="RU362011"/>
    </source>
</evidence>
<keyword evidence="4 9" id="KW-0812">Transmembrane</keyword>
<dbReference type="Pfam" id="PF00571">
    <property type="entry name" value="CBS"/>
    <property type="match status" value="2"/>
</dbReference>
<dbReference type="SUPFAM" id="SSF161093">
    <property type="entry name" value="MgtE membrane domain-like"/>
    <property type="match status" value="1"/>
</dbReference>
<comment type="function">
    <text evidence="9">Acts as a magnesium transporter.</text>
</comment>
<keyword evidence="7 9" id="KW-0472">Membrane</keyword>
<evidence type="ECO:0000313" key="12">
    <source>
        <dbReference type="Proteomes" id="UP000521017"/>
    </source>
</evidence>
<feature type="transmembrane region" description="Helical" evidence="9">
    <location>
        <begin position="285"/>
        <end position="305"/>
    </location>
</feature>
<dbReference type="PROSITE" id="PS51371">
    <property type="entry name" value="CBS"/>
    <property type="match status" value="1"/>
</dbReference>
<dbReference type="GO" id="GO:0015095">
    <property type="term" value="F:magnesium ion transmembrane transporter activity"/>
    <property type="evidence" value="ECO:0007669"/>
    <property type="project" value="UniProtKB-UniRule"/>
</dbReference>
<reference evidence="11 12" key="1">
    <citation type="submission" date="2020-08" db="EMBL/GenBank/DDBJ databases">
        <title>Genomic Encyclopedia of Type Strains, Phase IV (KMG-V): Genome sequencing to study the core and pangenomes of soil and plant-associated prokaryotes.</title>
        <authorList>
            <person name="Whitman W."/>
        </authorList>
    </citation>
    <scope>NUCLEOTIDE SEQUENCE [LARGE SCALE GENOMIC DNA]</scope>
    <source>
        <strain evidence="11 12">M2T3</strain>
    </source>
</reference>
<dbReference type="PANTHER" id="PTHR43773">
    <property type="entry name" value="MAGNESIUM TRANSPORTER MGTE"/>
    <property type="match status" value="1"/>
</dbReference>
<feature type="transmembrane region" description="Helical" evidence="9">
    <location>
        <begin position="392"/>
        <end position="412"/>
    </location>
</feature>
<dbReference type="InterPro" id="IPR006668">
    <property type="entry name" value="Mg_transptr_MgtE_intracell_dom"/>
</dbReference>
<dbReference type="Gene3D" id="1.10.357.20">
    <property type="entry name" value="SLC41 divalent cation transporters, integral membrane domain"/>
    <property type="match status" value="1"/>
</dbReference>
<evidence type="ECO:0000256" key="8">
    <source>
        <dbReference type="PROSITE-ProRule" id="PRU00703"/>
    </source>
</evidence>
<dbReference type="InterPro" id="IPR038076">
    <property type="entry name" value="MgtE_N_sf"/>
</dbReference>
<gene>
    <name evidence="11" type="ORF">HDF25_003217</name>
</gene>
<evidence type="ECO:0000256" key="5">
    <source>
        <dbReference type="ARBA" id="ARBA00022842"/>
    </source>
</evidence>
<dbReference type="SMART" id="SM00924">
    <property type="entry name" value="MgtE_N"/>
    <property type="match status" value="1"/>
</dbReference>
<comment type="subunit">
    <text evidence="9">Homodimer.</text>
</comment>
<dbReference type="NCBIfam" id="TIGR00400">
    <property type="entry name" value="mgtE"/>
    <property type="match status" value="1"/>
</dbReference>
<dbReference type="Pfam" id="PF01769">
    <property type="entry name" value="MgtE"/>
    <property type="match status" value="1"/>
</dbReference>
<feature type="transmembrane region" description="Helical" evidence="9">
    <location>
        <begin position="317"/>
        <end position="338"/>
    </location>
</feature>
<dbReference type="InterPro" id="IPR036739">
    <property type="entry name" value="SLC41_membr_dom_sf"/>
</dbReference>
<dbReference type="Proteomes" id="UP000521017">
    <property type="component" value="Unassembled WGS sequence"/>
</dbReference>
<keyword evidence="8" id="KW-0129">CBS domain</keyword>
<evidence type="ECO:0000256" key="1">
    <source>
        <dbReference type="ARBA" id="ARBA00004141"/>
    </source>
</evidence>
<evidence type="ECO:0000256" key="2">
    <source>
        <dbReference type="ARBA" id="ARBA00009749"/>
    </source>
</evidence>
<dbReference type="RefSeq" id="WP_184626416.1">
    <property type="nucleotide sequence ID" value="NZ_JACHCC010000008.1"/>
</dbReference>
<protein>
    <recommendedName>
        <fullName evidence="9">Magnesium transporter MgtE</fullName>
    </recommendedName>
</protein>
<feature type="transmembrane region" description="Helical" evidence="9">
    <location>
        <begin position="359"/>
        <end position="380"/>
    </location>
</feature>
<comment type="caution">
    <text evidence="11">The sequence shown here is derived from an EMBL/GenBank/DDBJ whole genome shotgun (WGS) entry which is preliminary data.</text>
</comment>
<evidence type="ECO:0000259" key="10">
    <source>
        <dbReference type="PROSITE" id="PS51371"/>
    </source>
</evidence>
<dbReference type="InterPro" id="IPR006669">
    <property type="entry name" value="MgtE_transporter"/>
</dbReference>
<feature type="domain" description="CBS" evidence="10">
    <location>
        <begin position="198"/>
        <end position="258"/>
    </location>
</feature>
<dbReference type="Pfam" id="PF03448">
    <property type="entry name" value="MgtE_N"/>
    <property type="match status" value="1"/>
</dbReference>
<sequence length="461" mass="51830">MNFSFNEVRKRLLSGDFSDLFKPTHQSGYIHPSEVARLFTSIPTENAIVAYNTFDADQQVNVWPYLDVQLQKKIIKSISAERASYLLNKLKSDDRTIFYAASKGLERSRFLEYLNEENRNAVERTLGYSRKSVARIINTDFATVDATMTIAEASEHLRLFHKDSEAANVIYVVDDEGKLLDDIPVRRLVLNERSKKIMEIADGFCTSLKITDTIEDAVQKFKEYDRVVLPVISEENILLGVVTIDDVMDVAEQKDTAEIQKFGGIEELDFPYVKTPFFSLLKKRAGWLIILFLGEMLTATAMGYFDGEISKAVVLALFVPLIISSGGNSGSQAATLIIRAMALKELNLKDWWYVMRREILSGLVLGIILGAIGFIRIAIWQNLHWYDYGIHWLLLAITIFFSLIGIVMWGTLSGSMVPMVLKKCKIDPATSSAPFVATLVDVTGLVIYFSIAAIFLKGTLL</sequence>
<evidence type="ECO:0000256" key="7">
    <source>
        <dbReference type="ARBA" id="ARBA00023136"/>
    </source>
</evidence>
<evidence type="ECO:0000313" key="11">
    <source>
        <dbReference type="EMBL" id="MBB6501054.1"/>
    </source>
</evidence>
<dbReference type="InterPro" id="IPR046342">
    <property type="entry name" value="CBS_dom_sf"/>
</dbReference>
<evidence type="ECO:0000256" key="3">
    <source>
        <dbReference type="ARBA" id="ARBA00022448"/>
    </source>
</evidence>
<keyword evidence="9" id="KW-1003">Cell membrane</keyword>
<name>A0A7X0J5J4_9SPHI</name>
<dbReference type="SUPFAM" id="SSF54631">
    <property type="entry name" value="CBS-domain pair"/>
    <property type="match status" value="1"/>
</dbReference>
<feature type="transmembrane region" description="Helical" evidence="9">
    <location>
        <begin position="433"/>
        <end position="456"/>
    </location>
</feature>
<dbReference type="GO" id="GO:0046872">
    <property type="term" value="F:metal ion binding"/>
    <property type="evidence" value="ECO:0007669"/>
    <property type="project" value="UniProtKB-KW"/>
</dbReference>
<proteinExistence type="inferred from homology"/>
<dbReference type="CDD" id="cd04606">
    <property type="entry name" value="CBS_pair_Mg_transporter"/>
    <property type="match status" value="1"/>
</dbReference>
<keyword evidence="9" id="KW-0479">Metal-binding</keyword>
<dbReference type="GO" id="GO:0005886">
    <property type="term" value="C:plasma membrane"/>
    <property type="evidence" value="ECO:0007669"/>
    <property type="project" value="UniProtKB-SubCell"/>
</dbReference>
<evidence type="ECO:0000256" key="4">
    <source>
        <dbReference type="ARBA" id="ARBA00022692"/>
    </source>
</evidence>
<evidence type="ECO:0000256" key="6">
    <source>
        <dbReference type="ARBA" id="ARBA00022989"/>
    </source>
</evidence>